<organism evidence="1 2">
    <name type="scientific">Deinococcus terrestris</name>
    <dbReference type="NCBI Taxonomy" id="2651870"/>
    <lineage>
        <taxon>Bacteria</taxon>
        <taxon>Thermotogati</taxon>
        <taxon>Deinococcota</taxon>
        <taxon>Deinococci</taxon>
        <taxon>Deinococcales</taxon>
        <taxon>Deinococcaceae</taxon>
        <taxon>Deinococcus</taxon>
    </lineage>
</organism>
<dbReference type="EMBL" id="WBSL01000015">
    <property type="protein sequence ID" value="MPY68124.1"/>
    <property type="molecule type" value="Genomic_DNA"/>
</dbReference>
<sequence>MTVEGQHGRLKVMNLVDWDALRKAGFTLPDGADLPSLVGAAFTLLASPEATARDEWAYAALATWLTSGRLDEYLEDVGERASHLLAAPEVQARSFAALVLAEVLARDARVRRLGAASLRTWQGAWARWYVQERDLRDWVDGLGWLHALAHGADVAARLAQHPALTRVELLAVLATLTARLRDLPALPTQWEEDRLALAAFLLLRRPEVTPPDLTTWLGELEALWRPLSGRPRTVVAAFAVQVARSLLVFAHLGAQLPGEAPVAAPPAPVLQKPLLAALRSAFPVYPA</sequence>
<reference evidence="1 2" key="1">
    <citation type="submission" date="2019-10" db="EMBL/GenBank/DDBJ databases">
        <title>Deinococcus sp. isolated from soil.</title>
        <authorList>
            <person name="Li Y."/>
            <person name="Wang J."/>
        </authorList>
    </citation>
    <scope>NUCLEOTIDE SEQUENCE [LARGE SCALE GENOMIC DNA]</scope>
    <source>
        <strain evidence="1 2">SDU3-2</strain>
    </source>
</reference>
<protein>
    <submittedName>
        <fullName evidence="1">DUF2785 domain-containing protein</fullName>
    </submittedName>
</protein>
<evidence type="ECO:0000313" key="1">
    <source>
        <dbReference type="EMBL" id="MPY68124.1"/>
    </source>
</evidence>
<accession>A0A7X1TT39</accession>
<name>A0A7X1TT39_9DEIO</name>
<dbReference type="Pfam" id="PF10978">
    <property type="entry name" value="DUF2785"/>
    <property type="match status" value="1"/>
</dbReference>
<comment type="caution">
    <text evidence="1">The sequence shown here is derived from an EMBL/GenBank/DDBJ whole genome shotgun (WGS) entry which is preliminary data.</text>
</comment>
<evidence type="ECO:0000313" key="2">
    <source>
        <dbReference type="Proteomes" id="UP000484842"/>
    </source>
</evidence>
<dbReference type="AlphaFoldDB" id="A0A7X1TT39"/>
<keyword evidence="2" id="KW-1185">Reference proteome</keyword>
<dbReference type="Proteomes" id="UP000484842">
    <property type="component" value="Unassembled WGS sequence"/>
</dbReference>
<proteinExistence type="predicted"/>
<dbReference type="InterPro" id="IPR021247">
    <property type="entry name" value="DUF2785"/>
</dbReference>
<gene>
    <name evidence="1" type="ORF">F8S09_15820</name>
</gene>